<evidence type="ECO:0000313" key="8">
    <source>
        <dbReference type="Proteomes" id="UP000549009"/>
    </source>
</evidence>
<name>A0A5P2X5Z6_STRST</name>
<evidence type="ECO:0000259" key="4">
    <source>
        <dbReference type="PROSITE" id="PS01124"/>
    </source>
</evidence>
<dbReference type="Pfam" id="PF12833">
    <property type="entry name" value="HTH_18"/>
    <property type="match status" value="1"/>
</dbReference>
<evidence type="ECO:0000256" key="1">
    <source>
        <dbReference type="ARBA" id="ARBA00023015"/>
    </source>
</evidence>
<dbReference type="RefSeq" id="WP_150509047.1">
    <property type="nucleotide sequence ID" value="NZ_BMSQ01000003.1"/>
</dbReference>
<gene>
    <name evidence="6" type="ORF">CP982_03185</name>
    <name evidence="5" type="ORF">FHS40_000076</name>
</gene>
<keyword evidence="1" id="KW-0805">Transcription regulation</keyword>
<reference evidence="6 7" key="1">
    <citation type="submission" date="2017-09" db="EMBL/GenBank/DDBJ databases">
        <authorList>
            <person name="Lee N."/>
            <person name="Cho B.-K."/>
        </authorList>
    </citation>
    <scope>NUCLEOTIDE SEQUENCE [LARGE SCALE GENOMIC DNA]</scope>
    <source>
        <strain evidence="6 7">ATCC 27465</strain>
    </source>
</reference>
<evidence type="ECO:0000256" key="3">
    <source>
        <dbReference type="ARBA" id="ARBA00023163"/>
    </source>
</evidence>
<accession>A0A5P2X5Z6</accession>
<dbReference type="SMART" id="SM00342">
    <property type="entry name" value="HTH_ARAC"/>
    <property type="match status" value="1"/>
</dbReference>
<dbReference type="PROSITE" id="PS01124">
    <property type="entry name" value="HTH_ARAC_FAMILY_2"/>
    <property type="match status" value="1"/>
</dbReference>
<sequence length="251" mass="27223">MSNPVGDSMIYMWENCGRPLSLGDIAAFVRYSKFHFARKFRKEAGCSPGRFLCTVRMARGKQLLSTSMANVSDIASSVGYQSLGTFTTRFTEVVGLTPSQYRHSSRADFTLFDFAAPGVVHDYDPRGCVTGRLIGTPRNRGTRTHVSVFSSARPLMPPIAAGFVDPEGGFFFGGLPCGTWLMRAITVERGSEDSLAEALVGVSEEFDVRPSDQASADVVLQEPTTGMVPTLLSVPGLDRYLSSLLRSSARA</sequence>
<dbReference type="PRINTS" id="PR00032">
    <property type="entry name" value="HTHARAC"/>
</dbReference>
<dbReference type="GO" id="GO:0043565">
    <property type="term" value="F:sequence-specific DNA binding"/>
    <property type="evidence" value="ECO:0007669"/>
    <property type="project" value="InterPro"/>
</dbReference>
<dbReference type="PANTHER" id="PTHR46796:SF2">
    <property type="entry name" value="TRANSCRIPTIONAL REGULATORY PROTEIN"/>
    <property type="match status" value="1"/>
</dbReference>
<reference evidence="5 8" key="2">
    <citation type="submission" date="2020-08" db="EMBL/GenBank/DDBJ databases">
        <title>Genomic Encyclopedia of Type Strains, Phase III (KMG-III): the genomes of soil and plant-associated and newly described type strains.</title>
        <authorList>
            <person name="Whitman W."/>
        </authorList>
    </citation>
    <scope>NUCLEOTIDE SEQUENCE [LARGE SCALE GENOMIC DNA]</scope>
    <source>
        <strain evidence="5 8">CECT 3146</strain>
    </source>
</reference>
<evidence type="ECO:0000256" key="2">
    <source>
        <dbReference type="ARBA" id="ARBA00023125"/>
    </source>
</evidence>
<dbReference type="InterPro" id="IPR020449">
    <property type="entry name" value="Tscrpt_reg_AraC-type_HTH"/>
</dbReference>
<evidence type="ECO:0000313" key="6">
    <source>
        <dbReference type="EMBL" id="QEV57842.1"/>
    </source>
</evidence>
<keyword evidence="2 5" id="KW-0238">DNA-binding</keyword>
<proteinExistence type="predicted"/>
<organism evidence="6 7">
    <name type="scientific">Streptomyces spectabilis</name>
    <dbReference type="NCBI Taxonomy" id="68270"/>
    <lineage>
        <taxon>Bacteria</taxon>
        <taxon>Bacillati</taxon>
        <taxon>Actinomycetota</taxon>
        <taxon>Actinomycetes</taxon>
        <taxon>Kitasatosporales</taxon>
        <taxon>Streptomycetaceae</taxon>
        <taxon>Streptomyces</taxon>
    </lineage>
</organism>
<dbReference type="SUPFAM" id="SSF46689">
    <property type="entry name" value="Homeodomain-like"/>
    <property type="match status" value="2"/>
</dbReference>
<dbReference type="PROSITE" id="PS00041">
    <property type="entry name" value="HTH_ARAC_FAMILY_1"/>
    <property type="match status" value="1"/>
</dbReference>
<dbReference type="InterPro" id="IPR050204">
    <property type="entry name" value="AraC_XylS_family_regulators"/>
</dbReference>
<dbReference type="InterPro" id="IPR009057">
    <property type="entry name" value="Homeodomain-like_sf"/>
</dbReference>
<dbReference type="Proteomes" id="UP000326505">
    <property type="component" value="Chromosome"/>
</dbReference>
<protein>
    <submittedName>
        <fullName evidence="6">AraC family transcriptional regulator</fullName>
    </submittedName>
    <submittedName>
        <fullName evidence="5">AraC-like DNA-binding protein</fullName>
    </submittedName>
</protein>
<dbReference type="AlphaFoldDB" id="A0A5P2X5Z6"/>
<dbReference type="EMBL" id="JACHJD010000001">
    <property type="protein sequence ID" value="MBB5101023.1"/>
    <property type="molecule type" value="Genomic_DNA"/>
</dbReference>
<dbReference type="InterPro" id="IPR018062">
    <property type="entry name" value="HTH_AraC-typ_CS"/>
</dbReference>
<dbReference type="GO" id="GO:0003700">
    <property type="term" value="F:DNA-binding transcription factor activity"/>
    <property type="evidence" value="ECO:0007669"/>
    <property type="project" value="InterPro"/>
</dbReference>
<dbReference type="OrthoDB" id="9816011at2"/>
<keyword evidence="3" id="KW-0804">Transcription</keyword>
<dbReference type="InterPro" id="IPR018060">
    <property type="entry name" value="HTH_AraC"/>
</dbReference>
<keyword evidence="8" id="KW-1185">Reference proteome</keyword>
<dbReference type="PANTHER" id="PTHR46796">
    <property type="entry name" value="HTH-TYPE TRANSCRIPTIONAL ACTIVATOR RHAS-RELATED"/>
    <property type="match status" value="1"/>
</dbReference>
<dbReference type="EMBL" id="CP023690">
    <property type="protein sequence ID" value="QEV57842.1"/>
    <property type="molecule type" value="Genomic_DNA"/>
</dbReference>
<dbReference type="Gene3D" id="1.10.10.60">
    <property type="entry name" value="Homeodomain-like"/>
    <property type="match status" value="2"/>
</dbReference>
<dbReference type="Proteomes" id="UP000549009">
    <property type="component" value="Unassembled WGS sequence"/>
</dbReference>
<dbReference type="KEGG" id="sspb:CP982_03185"/>
<evidence type="ECO:0000313" key="5">
    <source>
        <dbReference type="EMBL" id="MBB5101023.1"/>
    </source>
</evidence>
<feature type="domain" description="HTH araC/xylS-type" evidence="4">
    <location>
        <begin position="6"/>
        <end position="104"/>
    </location>
</feature>
<evidence type="ECO:0000313" key="7">
    <source>
        <dbReference type="Proteomes" id="UP000326505"/>
    </source>
</evidence>